<organism evidence="9 10">
    <name type="scientific">Astrephomene gubernaculifera</name>
    <dbReference type="NCBI Taxonomy" id="47775"/>
    <lineage>
        <taxon>Eukaryota</taxon>
        <taxon>Viridiplantae</taxon>
        <taxon>Chlorophyta</taxon>
        <taxon>core chlorophytes</taxon>
        <taxon>Chlorophyceae</taxon>
        <taxon>CS clade</taxon>
        <taxon>Chlamydomonadales</taxon>
        <taxon>Astrephomenaceae</taxon>
        <taxon>Astrephomene</taxon>
    </lineage>
</organism>
<dbReference type="EMBL" id="BMAR01000001">
    <property type="protein sequence ID" value="GFR39864.1"/>
    <property type="molecule type" value="Genomic_DNA"/>
</dbReference>
<evidence type="ECO:0000256" key="1">
    <source>
        <dbReference type="ARBA" id="ARBA00004141"/>
    </source>
</evidence>
<keyword evidence="4 8" id="KW-0812">Transmembrane</keyword>
<evidence type="ECO:0000313" key="10">
    <source>
        <dbReference type="Proteomes" id="UP001054857"/>
    </source>
</evidence>
<evidence type="ECO:0000256" key="2">
    <source>
        <dbReference type="ARBA" id="ARBA00006690"/>
    </source>
</evidence>
<dbReference type="InterPro" id="IPR037185">
    <property type="entry name" value="EmrE-like"/>
</dbReference>
<dbReference type="PANTHER" id="PTHR31326">
    <property type="entry name" value="PROTEIN CLT2, CHLOROPLASTIC"/>
    <property type="match status" value="1"/>
</dbReference>
<dbReference type="InterPro" id="IPR013936">
    <property type="entry name" value="CRT-like"/>
</dbReference>
<evidence type="ECO:0000313" key="9">
    <source>
        <dbReference type="EMBL" id="GFR39864.1"/>
    </source>
</evidence>
<reference evidence="9 10" key="1">
    <citation type="journal article" date="2021" name="Sci. Rep.">
        <title>Genome sequencing of the multicellular alga Astrephomene provides insights into convergent evolution of germ-soma differentiation.</title>
        <authorList>
            <person name="Yamashita S."/>
            <person name="Yamamoto K."/>
            <person name="Matsuzaki R."/>
            <person name="Suzuki S."/>
            <person name="Yamaguchi H."/>
            <person name="Hirooka S."/>
            <person name="Minakuchi Y."/>
            <person name="Miyagishima S."/>
            <person name="Kawachi M."/>
            <person name="Toyoda A."/>
            <person name="Nozaki H."/>
        </authorList>
    </citation>
    <scope>NUCLEOTIDE SEQUENCE [LARGE SCALE GENOMIC DNA]</scope>
    <source>
        <strain evidence="9 10">NIES-4017</strain>
    </source>
</reference>
<gene>
    <name evidence="9" type="ORF">Agub_g364</name>
</gene>
<proteinExistence type="inferred from homology"/>
<evidence type="ECO:0000256" key="7">
    <source>
        <dbReference type="SAM" id="MobiDB-lite"/>
    </source>
</evidence>
<comment type="caution">
    <text evidence="9">The sequence shown here is derived from an EMBL/GenBank/DDBJ whole genome shotgun (WGS) entry which is preliminary data.</text>
</comment>
<keyword evidence="3" id="KW-0813">Transport</keyword>
<dbReference type="Proteomes" id="UP001054857">
    <property type="component" value="Unassembled WGS sequence"/>
</dbReference>
<keyword evidence="6 8" id="KW-0472">Membrane</keyword>
<accession>A0AAD3DEL5</accession>
<evidence type="ECO:0000256" key="5">
    <source>
        <dbReference type="ARBA" id="ARBA00022989"/>
    </source>
</evidence>
<evidence type="ECO:0000256" key="3">
    <source>
        <dbReference type="ARBA" id="ARBA00022448"/>
    </source>
</evidence>
<feature type="transmembrane region" description="Helical" evidence="8">
    <location>
        <begin position="92"/>
        <end position="109"/>
    </location>
</feature>
<feature type="transmembrane region" description="Helical" evidence="8">
    <location>
        <begin position="485"/>
        <end position="502"/>
    </location>
</feature>
<feature type="transmembrane region" description="Helical" evidence="8">
    <location>
        <begin position="213"/>
        <end position="234"/>
    </location>
</feature>
<protein>
    <submittedName>
        <fullName evidence="9">Uncharacterized protein</fullName>
    </submittedName>
</protein>
<name>A0AAD3DEL5_9CHLO</name>
<keyword evidence="10" id="KW-1185">Reference proteome</keyword>
<evidence type="ECO:0000256" key="4">
    <source>
        <dbReference type="ARBA" id="ARBA00022692"/>
    </source>
</evidence>
<evidence type="ECO:0000256" key="8">
    <source>
        <dbReference type="SAM" id="Phobius"/>
    </source>
</evidence>
<feature type="transmembrane region" description="Helical" evidence="8">
    <location>
        <begin position="453"/>
        <end position="473"/>
    </location>
</feature>
<sequence length="526" mass="53250">ACASRLTSPTLECQRQPVLASVQCLPRLLNFKGRRRCSCIIQRPWRVAVGRQDLRCHTKATADSAVPGGTPHNGRPAGGSEAPGKGSSSMRFLALVSLVLLTGVSNRVLYRVALVPLRHHIFLLAQLQNLGYLLVYFAALGWRIRTGQVSRAMLSVDKRPLALVGGCEAAAQLLFMAGAAQLPGQLLPVLNQSYLVWSLAFARLILGTRYTRVQLAGAALVVAGVTTAAVPPAAVRELLLGLVGGAAGTGAAAAGTGAAGAAASTAAAAAAAASSSPVELRYVAMCVACFAFPAIANCVKERVFSSAAASLGRPLDIFVVNSFGSLAQTACVLLLLPATAAAKGIPLQQLPGQLAASVRAFLGECCAQGAGREAAAGAVGAVGMGTAAAAAANGGSGAATAVAAGGAAAAGGGGVWLPHMPYTVPLLALSYVVMNLAFNISMLTLLRSVGSVTTTLVGSSLVPLTIAAFTLPLPYLEPAVLGPNFLVGVALLMSGLVAYNWASWRAIMRRSRWGRAARAAAAGGGG</sequence>
<feature type="region of interest" description="Disordered" evidence="7">
    <location>
        <begin position="60"/>
        <end position="85"/>
    </location>
</feature>
<feature type="transmembrane region" description="Helical" evidence="8">
    <location>
        <begin position="121"/>
        <end position="140"/>
    </location>
</feature>
<dbReference type="SUPFAM" id="SSF103481">
    <property type="entry name" value="Multidrug resistance efflux transporter EmrE"/>
    <property type="match status" value="1"/>
</dbReference>
<dbReference type="GO" id="GO:0016020">
    <property type="term" value="C:membrane"/>
    <property type="evidence" value="ECO:0007669"/>
    <property type="project" value="UniProtKB-SubCell"/>
</dbReference>
<keyword evidence="5 8" id="KW-1133">Transmembrane helix</keyword>
<comment type="subcellular location">
    <subcellularLocation>
        <location evidence="1">Membrane</location>
        <topology evidence="1">Multi-pass membrane protein</topology>
    </subcellularLocation>
</comment>
<feature type="non-terminal residue" evidence="9">
    <location>
        <position position="1"/>
    </location>
</feature>
<dbReference type="AlphaFoldDB" id="A0AAD3DEL5"/>
<feature type="transmembrane region" description="Helical" evidence="8">
    <location>
        <begin position="426"/>
        <end position="446"/>
    </location>
</feature>
<dbReference type="PANTHER" id="PTHR31326:SF1">
    <property type="entry name" value="PROTEIN CLT2, CHLOROPLASTIC"/>
    <property type="match status" value="1"/>
</dbReference>
<comment type="similarity">
    <text evidence="2">Belongs to the CRT-like transporter family.</text>
</comment>
<feature type="non-terminal residue" evidence="9">
    <location>
        <position position="526"/>
    </location>
</feature>
<evidence type="ECO:0000256" key="6">
    <source>
        <dbReference type="ARBA" id="ARBA00023136"/>
    </source>
</evidence>
<dbReference type="Pfam" id="PF08627">
    <property type="entry name" value="CRT-like"/>
    <property type="match status" value="1"/>
</dbReference>